<dbReference type="SUPFAM" id="SSF56672">
    <property type="entry name" value="DNA/RNA polymerases"/>
    <property type="match status" value="1"/>
</dbReference>
<protein>
    <recommendedName>
        <fullName evidence="1">DNA-directed DNA polymerase</fullName>
        <ecNumber evidence="1">2.7.7.7</ecNumber>
    </recommendedName>
</protein>
<evidence type="ECO:0000256" key="4">
    <source>
        <dbReference type="ARBA" id="ARBA00022932"/>
    </source>
</evidence>
<evidence type="ECO:0000256" key="1">
    <source>
        <dbReference type="ARBA" id="ARBA00012417"/>
    </source>
</evidence>
<dbReference type="InterPro" id="IPR023211">
    <property type="entry name" value="DNA_pol_palm_dom_sf"/>
</dbReference>
<dbReference type="Gene3D" id="3.90.1600.10">
    <property type="entry name" value="Palm domain of DNA polymerase"/>
    <property type="match status" value="1"/>
</dbReference>
<dbReference type="InterPro" id="IPR043502">
    <property type="entry name" value="DNA/RNA_pol_sf"/>
</dbReference>
<comment type="catalytic activity">
    <reaction evidence="6">
        <text>DNA(n) + a 2'-deoxyribonucleoside 5'-triphosphate = DNA(n+1) + diphosphate</text>
        <dbReference type="Rhea" id="RHEA:22508"/>
        <dbReference type="Rhea" id="RHEA-COMP:17339"/>
        <dbReference type="Rhea" id="RHEA-COMP:17340"/>
        <dbReference type="ChEBI" id="CHEBI:33019"/>
        <dbReference type="ChEBI" id="CHEBI:61560"/>
        <dbReference type="ChEBI" id="CHEBI:173112"/>
        <dbReference type="EC" id="2.7.7.7"/>
    </reaction>
</comment>
<dbReference type="EMBL" id="KQ964565">
    <property type="protein sequence ID" value="KXN68666.1"/>
    <property type="molecule type" value="Genomic_DNA"/>
</dbReference>
<dbReference type="GO" id="GO:0003887">
    <property type="term" value="F:DNA-directed DNA polymerase activity"/>
    <property type="evidence" value="ECO:0007669"/>
    <property type="project" value="UniProtKB-KW"/>
</dbReference>
<keyword evidence="4" id="KW-0239">DNA-directed DNA polymerase</keyword>
<name>A0A137P0R7_CONC2</name>
<keyword evidence="9" id="KW-1185">Reference proteome</keyword>
<organism evidence="8 9">
    <name type="scientific">Conidiobolus coronatus (strain ATCC 28846 / CBS 209.66 / NRRL 28638)</name>
    <name type="common">Delacroixia coronata</name>
    <dbReference type="NCBI Taxonomy" id="796925"/>
    <lineage>
        <taxon>Eukaryota</taxon>
        <taxon>Fungi</taxon>
        <taxon>Fungi incertae sedis</taxon>
        <taxon>Zoopagomycota</taxon>
        <taxon>Entomophthoromycotina</taxon>
        <taxon>Entomophthoromycetes</taxon>
        <taxon>Entomophthorales</taxon>
        <taxon>Ancylistaceae</taxon>
        <taxon>Conidiobolus</taxon>
    </lineage>
</organism>
<dbReference type="EC" id="2.7.7.7" evidence="1"/>
<dbReference type="PANTHER" id="PTHR10322">
    <property type="entry name" value="DNA POLYMERASE CATALYTIC SUBUNIT"/>
    <property type="match status" value="1"/>
</dbReference>
<evidence type="ECO:0000259" key="7">
    <source>
        <dbReference type="Pfam" id="PF00136"/>
    </source>
</evidence>
<dbReference type="InterPro" id="IPR006134">
    <property type="entry name" value="DNA-dir_DNA_pol_B_multi_dom"/>
</dbReference>
<dbReference type="STRING" id="796925.A0A137P0R7"/>
<evidence type="ECO:0000256" key="2">
    <source>
        <dbReference type="ARBA" id="ARBA00022679"/>
    </source>
</evidence>
<dbReference type="Pfam" id="PF00136">
    <property type="entry name" value="DNA_pol_B"/>
    <property type="match status" value="1"/>
</dbReference>
<evidence type="ECO:0000256" key="3">
    <source>
        <dbReference type="ARBA" id="ARBA00022695"/>
    </source>
</evidence>
<dbReference type="AlphaFoldDB" id="A0A137P0R7"/>
<evidence type="ECO:0000256" key="6">
    <source>
        <dbReference type="ARBA" id="ARBA00049244"/>
    </source>
</evidence>
<evidence type="ECO:0000256" key="5">
    <source>
        <dbReference type="ARBA" id="ARBA00023125"/>
    </source>
</evidence>
<dbReference type="PANTHER" id="PTHR10322:SF23">
    <property type="entry name" value="DNA POLYMERASE DELTA CATALYTIC SUBUNIT"/>
    <property type="match status" value="1"/>
</dbReference>
<accession>A0A137P0R7</accession>
<evidence type="ECO:0000313" key="8">
    <source>
        <dbReference type="EMBL" id="KXN68666.1"/>
    </source>
</evidence>
<sequence>MALQDFFEELHIKARSYKLDDIMELFMLYAKDQNGLEKVQLTNKVSLYFPIHKVVLDNLEEEQTGLPLSQTRLSYDGCGDHRVWYPGIFSHCAVSPISVKETDRWDNDQYYIMYPKDNPVHYKVQEGYYIRLKIKYYGHRKRVFDWQQCLENFPYLGYEEGRIIQIAVYCFVEQIKIFNEEFEYQGATVVQAKPGMYNDVIVVIFASLYPSIIIAENICYTTHNNGEFRKDIRGIVPTILEGLIESRRKRKILLNVLTNSFYGGIW</sequence>
<gene>
    <name evidence="8" type="ORF">CONCODRAFT_8989</name>
</gene>
<feature type="domain" description="DNA-directed DNA polymerase family B multifunctional" evidence="7">
    <location>
        <begin position="179"/>
        <end position="223"/>
    </location>
</feature>
<reference evidence="8 9" key="1">
    <citation type="journal article" date="2015" name="Genome Biol. Evol.">
        <title>Phylogenomic analyses indicate that early fungi evolved digesting cell walls of algal ancestors of land plants.</title>
        <authorList>
            <person name="Chang Y."/>
            <person name="Wang S."/>
            <person name="Sekimoto S."/>
            <person name="Aerts A.L."/>
            <person name="Choi C."/>
            <person name="Clum A."/>
            <person name="LaButti K.M."/>
            <person name="Lindquist E.A."/>
            <person name="Yee Ngan C."/>
            <person name="Ohm R.A."/>
            <person name="Salamov A.A."/>
            <person name="Grigoriev I.V."/>
            <person name="Spatafora J.W."/>
            <person name="Berbee M.L."/>
        </authorList>
    </citation>
    <scope>NUCLEOTIDE SEQUENCE [LARGE SCALE GENOMIC DNA]</scope>
    <source>
        <strain evidence="8 9">NRRL 28638</strain>
    </source>
</reference>
<dbReference type="GO" id="GO:0000166">
    <property type="term" value="F:nucleotide binding"/>
    <property type="evidence" value="ECO:0007669"/>
    <property type="project" value="InterPro"/>
</dbReference>
<keyword evidence="5" id="KW-0238">DNA-binding</keyword>
<evidence type="ECO:0000313" key="9">
    <source>
        <dbReference type="Proteomes" id="UP000070444"/>
    </source>
</evidence>
<dbReference type="GO" id="GO:0003677">
    <property type="term" value="F:DNA binding"/>
    <property type="evidence" value="ECO:0007669"/>
    <property type="project" value="UniProtKB-KW"/>
</dbReference>
<dbReference type="OrthoDB" id="5529249at2759"/>
<proteinExistence type="predicted"/>
<keyword evidence="2" id="KW-0808">Transferase</keyword>
<dbReference type="InterPro" id="IPR050240">
    <property type="entry name" value="DNA_pol_type-B"/>
</dbReference>
<keyword evidence="3" id="KW-0548">Nucleotidyltransferase</keyword>
<dbReference type="Proteomes" id="UP000070444">
    <property type="component" value="Unassembled WGS sequence"/>
</dbReference>
<dbReference type="GO" id="GO:0006261">
    <property type="term" value="P:DNA-templated DNA replication"/>
    <property type="evidence" value="ECO:0007669"/>
    <property type="project" value="TreeGrafter"/>
</dbReference>